<keyword evidence="1" id="KW-0732">Signal</keyword>
<dbReference type="InterPro" id="IPR036426">
    <property type="entry name" value="Bulb-type_lectin_dom_sf"/>
</dbReference>
<dbReference type="AlphaFoldDB" id="A0AAP0NH68"/>
<dbReference type="EMBL" id="JBBPBK010000013">
    <property type="protein sequence ID" value="KAK9272898.1"/>
    <property type="molecule type" value="Genomic_DNA"/>
</dbReference>
<dbReference type="InterPro" id="IPR036910">
    <property type="entry name" value="HMG_box_dom_sf"/>
</dbReference>
<reference evidence="4 5" key="1">
    <citation type="journal article" date="2024" name="Plant J.">
        <title>Genome sequences and population genomics reveal climatic adaptation and genomic divergence between two closely related sweetgum species.</title>
        <authorList>
            <person name="Xu W.Q."/>
            <person name="Ren C.Q."/>
            <person name="Zhang X.Y."/>
            <person name="Comes H.P."/>
            <person name="Liu X.H."/>
            <person name="Li Y.G."/>
            <person name="Kettle C.J."/>
            <person name="Jalonen R."/>
            <person name="Gaisberger H."/>
            <person name="Ma Y.Z."/>
            <person name="Qiu Y.X."/>
        </authorList>
    </citation>
    <scope>NUCLEOTIDE SEQUENCE [LARGE SCALE GENOMIC DNA]</scope>
    <source>
        <strain evidence="4">Hangzhou</strain>
    </source>
</reference>
<organism evidence="4 5">
    <name type="scientific">Liquidambar formosana</name>
    <name type="common">Formosan gum</name>
    <dbReference type="NCBI Taxonomy" id="63359"/>
    <lineage>
        <taxon>Eukaryota</taxon>
        <taxon>Viridiplantae</taxon>
        <taxon>Streptophyta</taxon>
        <taxon>Embryophyta</taxon>
        <taxon>Tracheophyta</taxon>
        <taxon>Spermatophyta</taxon>
        <taxon>Magnoliopsida</taxon>
        <taxon>eudicotyledons</taxon>
        <taxon>Gunneridae</taxon>
        <taxon>Pentapetalae</taxon>
        <taxon>Saxifragales</taxon>
        <taxon>Altingiaceae</taxon>
        <taxon>Liquidambar</taxon>
    </lineage>
</organism>
<proteinExistence type="predicted"/>
<sequence>MQSDGNLVAYPVNSTAAPEDAYWSSNTLGISATLNLNRRGLLGFRNSAGLNVRTVANGTSYSGESDTVIHRTTLDADGVFRLYSHSFRIGDEITQQRHAVGTRKEKVATPAASSLNKAAVVTLASDRWRSMSKEDKALYEDIAAKNRADYYADFPPKSQRKTAKLVEHFDTAHCCLNFGNGQVYPISLDDVEFVMGISATKADVPKVGASDEVNHLRQKYNAMKTGVPYLVLVSDFRSGDSGDRFCRLFILYFLGILLFHVSS</sequence>
<evidence type="ECO:0000256" key="1">
    <source>
        <dbReference type="ARBA" id="ARBA00022729"/>
    </source>
</evidence>
<evidence type="ECO:0000313" key="5">
    <source>
        <dbReference type="Proteomes" id="UP001415857"/>
    </source>
</evidence>
<dbReference type="SUPFAM" id="SSF47095">
    <property type="entry name" value="HMG-box"/>
    <property type="match status" value="1"/>
</dbReference>
<keyword evidence="2" id="KW-0238">DNA-binding</keyword>
<dbReference type="InterPro" id="IPR009071">
    <property type="entry name" value="HMG_box_dom"/>
</dbReference>
<feature type="domain" description="HMG box" evidence="3">
    <location>
        <begin position="103"/>
        <end position="158"/>
    </location>
</feature>
<keyword evidence="5" id="KW-1185">Reference proteome</keyword>
<dbReference type="GO" id="GO:0005634">
    <property type="term" value="C:nucleus"/>
    <property type="evidence" value="ECO:0007669"/>
    <property type="project" value="UniProtKB-UniRule"/>
</dbReference>
<gene>
    <name evidence="4" type="ORF">L1049_003277</name>
</gene>
<evidence type="ECO:0000256" key="2">
    <source>
        <dbReference type="PROSITE-ProRule" id="PRU00267"/>
    </source>
</evidence>
<dbReference type="Gene3D" id="2.90.10.10">
    <property type="entry name" value="Bulb-type lectin domain"/>
    <property type="match status" value="1"/>
</dbReference>
<name>A0AAP0NH68_LIQFO</name>
<evidence type="ECO:0000259" key="3">
    <source>
        <dbReference type="PROSITE" id="PS50118"/>
    </source>
</evidence>
<dbReference type="Gene3D" id="1.10.30.10">
    <property type="entry name" value="High mobility group box domain"/>
    <property type="match status" value="1"/>
</dbReference>
<keyword evidence="2" id="KW-0539">Nucleus</keyword>
<dbReference type="Proteomes" id="UP001415857">
    <property type="component" value="Unassembled WGS sequence"/>
</dbReference>
<evidence type="ECO:0000313" key="4">
    <source>
        <dbReference type="EMBL" id="KAK9272898.1"/>
    </source>
</evidence>
<feature type="DNA-binding region" description="HMG box" evidence="2">
    <location>
        <begin position="103"/>
        <end position="158"/>
    </location>
</feature>
<dbReference type="GO" id="GO:0003677">
    <property type="term" value="F:DNA binding"/>
    <property type="evidence" value="ECO:0007669"/>
    <property type="project" value="UniProtKB-UniRule"/>
</dbReference>
<accession>A0AAP0NH68</accession>
<protein>
    <recommendedName>
        <fullName evidence="3">HMG box domain-containing protein</fullName>
    </recommendedName>
</protein>
<comment type="caution">
    <text evidence="4">The sequence shown here is derived from an EMBL/GenBank/DDBJ whole genome shotgun (WGS) entry which is preliminary data.</text>
</comment>
<dbReference type="PROSITE" id="PS50118">
    <property type="entry name" value="HMG_BOX_2"/>
    <property type="match status" value="1"/>
</dbReference>